<evidence type="ECO:0000256" key="1">
    <source>
        <dbReference type="SAM" id="MobiDB-lite"/>
    </source>
</evidence>
<accession>A0A830D0H9</accession>
<keyword evidence="3" id="KW-1185">Reference proteome</keyword>
<name>A0A830D0H9_9LAMI</name>
<feature type="compositionally biased region" description="Basic and acidic residues" evidence="1">
    <location>
        <begin position="59"/>
        <end position="74"/>
    </location>
</feature>
<gene>
    <name evidence="2" type="ORF">PHJA_002555200</name>
</gene>
<feature type="compositionally biased region" description="Acidic residues" evidence="1">
    <location>
        <begin position="204"/>
        <end position="227"/>
    </location>
</feature>
<feature type="region of interest" description="Disordered" evidence="1">
    <location>
        <begin position="469"/>
        <end position="489"/>
    </location>
</feature>
<feature type="compositionally biased region" description="Basic and acidic residues" evidence="1">
    <location>
        <begin position="189"/>
        <end position="203"/>
    </location>
</feature>
<evidence type="ECO:0000313" key="3">
    <source>
        <dbReference type="Proteomes" id="UP000653305"/>
    </source>
</evidence>
<protein>
    <submittedName>
        <fullName evidence="2">Uncharacterized protein</fullName>
    </submittedName>
</protein>
<dbReference type="EMBL" id="BMAC01000909">
    <property type="protein sequence ID" value="GFQ04113.1"/>
    <property type="molecule type" value="Genomic_DNA"/>
</dbReference>
<reference evidence="2" key="1">
    <citation type="submission" date="2020-07" db="EMBL/GenBank/DDBJ databases">
        <title>Ethylene signaling mediates host invasion by parasitic plants.</title>
        <authorList>
            <person name="Yoshida S."/>
        </authorList>
    </citation>
    <scope>NUCLEOTIDE SEQUENCE</scope>
    <source>
        <strain evidence="2">Okayama</strain>
    </source>
</reference>
<proteinExistence type="predicted"/>
<feature type="region of interest" description="Disordered" evidence="1">
    <location>
        <begin position="189"/>
        <end position="230"/>
    </location>
</feature>
<feature type="region of interest" description="Disordered" evidence="1">
    <location>
        <begin position="45"/>
        <end position="101"/>
    </location>
</feature>
<evidence type="ECO:0000313" key="2">
    <source>
        <dbReference type="EMBL" id="GFQ04113.1"/>
    </source>
</evidence>
<organism evidence="2 3">
    <name type="scientific">Phtheirospermum japonicum</name>
    <dbReference type="NCBI Taxonomy" id="374723"/>
    <lineage>
        <taxon>Eukaryota</taxon>
        <taxon>Viridiplantae</taxon>
        <taxon>Streptophyta</taxon>
        <taxon>Embryophyta</taxon>
        <taxon>Tracheophyta</taxon>
        <taxon>Spermatophyta</taxon>
        <taxon>Magnoliopsida</taxon>
        <taxon>eudicotyledons</taxon>
        <taxon>Gunneridae</taxon>
        <taxon>Pentapetalae</taxon>
        <taxon>asterids</taxon>
        <taxon>lamiids</taxon>
        <taxon>Lamiales</taxon>
        <taxon>Orobanchaceae</taxon>
        <taxon>Orobanchaceae incertae sedis</taxon>
        <taxon>Phtheirospermum</taxon>
    </lineage>
</organism>
<dbReference type="Proteomes" id="UP000653305">
    <property type="component" value="Unassembled WGS sequence"/>
</dbReference>
<dbReference type="OrthoDB" id="914242at2759"/>
<feature type="region of interest" description="Disordered" evidence="1">
    <location>
        <begin position="339"/>
        <end position="367"/>
    </location>
</feature>
<dbReference type="AlphaFoldDB" id="A0A830D0H9"/>
<comment type="caution">
    <text evidence="2">The sequence shown here is derived from an EMBL/GenBank/DDBJ whole genome shotgun (WGS) entry which is preliminary data.</text>
</comment>
<sequence length="556" mass="62483">MAESKRNQETMKVTMKMGGGGIGAVVLLGGALATAALASAFVVGRNGRSSGHKSPAAREINKQKEEADESDKAQEFNVVDQPLNENKNPSSGEIKEVESDSDTAFLVSNQESTLDASLKVEEINDETPDNVCDIETNEQIICSISPKKLETDAISDGSVVIEENFALLDEKLQYEPQIMMHEDEVTMELTKDKDDNEIPKESQDPDEQVLIEDEERTESEPTDDYYDGEVKETSCHEAVEVTEKQAKEEETKEVCYDEEEIKVILEDNNEVEKKSELDIEKRELEERHVIDNGEMIFSESDSEDGQKAIQPVLESHVIERENVNGDEKKEIVEIIKENEFIEGSGEEDDDQMKHVEEKSAKEEECDQSDELIIVEKREDPIEVKEDIIPYSMLKEELISQSLEFVVDQEKQDENDDVERNMVVEEIKGSFETVTKENDETALSDDEVRLVDQEMGGKIQEDKAVGHDYKDSSFEHHQERPESDFGNDKLNSEKTTFTIKKYAGELASSSSSRRMMVAILSVMSSLSCSWFFGLSSVELCIIVCLTMVLSSSVVATV</sequence>
<feature type="compositionally biased region" description="Basic and acidic residues" evidence="1">
    <location>
        <begin position="351"/>
        <end position="362"/>
    </location>
</feature>